<keyword evidence="2" id="KW-1185">Reference proteome</keyword>
<proteinExistence type="predicted"/>
<gene>
    <name evidence="1" type="ORF">Ahy_B08g089932</name>
</gene>
<dbReference type="Proteomes" id="UP000289738">
    <property type="component" value="Chromosome B08"/>
</dbReference>
<reference evidence="1 2" key="1">
    <citation type="submission" date="2019-01" db="EMBL/GenBank/DDBJ databases">
        <title>Sequencing of cultivated peanut Arachis hypogaea provides insights into genome evolution and oil improvement.</title>
        <authorList>
            <person name="Chen X."/>
        </authorList>
    </citation>
    <scope>NUCLEOTIDE SEQUENCE [LARGE SCALE GENOMIC DNA]</scope>
    <source>
        <strain evidence="2">cv. Fuhuasheng</strain>
        <tissue evidence="1">Leaves</tissue>
    </source>
</reference>
<evidence type="ECO:0000313" key="2">
    <source>
        <dbReference type="Proteomes" id="UP000289738"/>
    </source>
</evidence>
<organism evidence="1 2">
    <name type="scientific">Arachis hypogaea</name>
    <name type="common">Peanut</name>
    <dbReference type="NCBI Taxonomy" id="3818"/>
    <lineage>
        <taxon>Eukaryota</taxon>
        <taxon>Viridiplantae</taxon>
        <taxon>Streptophyta</taxon>
        <taxon>Embryophyta</taxon>
        <taxon>Tracheophyta</taxon>
        <taxon>Spermatophyta</taxon>
        <taxon>Magnoliopsida</taxon>
        <taxon>eudicotyledons</taxon>
        <taxon>Gunneridae</taxon>
        <taxon>Pentapetalae</taxon>
        <taxon>rosids</taxon>
        <taxon>fabids</taxon>
        <taxon>Fabales</taxon>
        <taxon>Fabaceae</taxon>
        <taxon>Papilionoideae</taxon>
        <taxon>50 kb inversion clade</taxon>
        <taxon>dalbergioids sensu lato</taxon>
        <taxon>Dalbergieae</taxon>
        <taxon>Pterocarpus clade</taxon>
        <taxon>Arachis</taxon>
    </lineage>
</organism>
<sequence length="221" mass="24769">MSLQVTPTICRTGNHKIHQPELETCRSKYSRGRVSSGTRRNSGSSLSILTTPVTSHVAGLSDQPFIMVPNPNYVPPSTVTTLPPSAQQPNATATPPLATDTVAWNLLTEVSLLMPLHHLLSCTLYGTLYTMPSSERYTTIEWIGSCSRCWRMFVRGGTTSQPGSPRKSRRPYHWETDDRFIYRRLTNRANRASARSSKYTSGSATFMKTKVRLSYSSTYHY</sequence>
<dbReference type="EMBL" id="SDMP01000018">
    <property type="protein sequence ID" value="RYQ94956.1"/>
    <property type="molecule type" value="Genomic_DNA"/>
</dbReference>
<accession>A0A444XZ74</accession>
<comment type="caution">
    <text evidence="1">The sequence shown here is derived from an EMBL/GenBank/DDBJ whole genome shotgun (WGS) entry which is preliminary data.</text>
</comment>
<dbReference type="AlphaFoldDB" id="A0A444XZ74"/>
<protein>
    <submittedName>
        <fullName evidence="1">Uncharacterized protein</fullName>
    </submittedName>
</protein>
<name>A0A444XZ74_ARAHY</name>
<evidence type="ECO:0000313" key="1">
    <source>
        <dbReference type="EMBL" id="RYQ94956.1"/>
    </source>
</evidence>